<sequence length="290" mass="31888">MFSTVSSFVSQAKINNALKCLAKTVDWFNEKLVDLVEGEEVQSNDGSFVEVEENLYNHDVTDNNEPEREIVFTNGSIIPVAKATTATTTQELLYCAPRITLPVQYLAPKIVPNTNTTTMTTAKTTTVELSDLSNISDLETVDVIENDLNLYSDCCSILSICSEVEFNFEPLSDESDILSTLELSFTEADNDESFDSILSSSCYGLTSSPSSLADELDFDVLSDIDSELSFDADYALSFPTGSYPSTDPSCHFDEEINYATDELQTSIEDQSNYSVITADMPSAIENIIPE</sequence>
<dbReference type="Proteomes" id="UP001165063">
    <property type="component" value="Unassembled WGS sequence"/>
</dbReference>
<accession>A0A9W6YX61</accession>
<comment type="caution">
    <text evidence="1">The sequence shown here is derived from an EMBL/GenBank/DDBJ whole genome shotgun (WGS) entry which is preliminary data.</text>
</comment>
<dbReference type="AlphaFoldDB" id="A0A9W6YX61"/>
<evidence type="ECO:0000313" key="2">
    <source>
        <dbReference type="Proteomes" id="UP001165063"/>
    </source>
</evidence>
<reference evidence="1" key="1">
    <citation type="submission" date="2023-04" db="EMBL/GenBank/DDBJ databases">
        <title>Ambrosiozyma monospora NBRC 1965.</title>
        <authorList>
            <person name="Ichikawa N."/>
            <person name="Sato H."/>
            <person name="Tonouchi N."/>
        </authorList>
    </citation>
    <scope>NUCLEOTIDE SEQUENCE</scope>
    <source>
        <strain evidence="1">NBRC 1965</strain>
    </source>
</reference>
<dbReference type="EMBL" id="BSXU01000942">
    <property type="protein sequence ID" value="GMG22176.1"/>
    <property type="molecule type" value="Genomic_DNA"/>
</dbReference>
<proteinExistence type="predicted"/>
<name>A0A9W6YX61_AMBMO</name>
<keyword evidence="2" id="KW-1185">Reference proteome</keyword>
<organism evidence="1 2">
    <name type="scientific">Ambrosiozyma monospora</name>
    <name type="common">Yeast</name>
    <name type="synonym">Endomycopsis monosporus</name>
    <dbReference type="NCBI Taxonomy" id="43982"/>
    <lineage>
        <taxon>Eukaryota</taxon>
        <taxon>Fungi</taxon>
        <taxon>Dikarya</taxon>
        <taxon>Ascomycota</taxon>
        <taxon>Saccharomycotina</taxon>
        <taxon>Pichiomycetes</taxon>
        <taxon>Pichiales</taxon>
        <taxon>Pichiaceae</taxon>
        <taxon>Ambrosiozyma</taxon>
    </lineage>
</organism>
<gene>
    <name evidence="1" type="ORF">Amon01_000254800</name>
</gene>
<evidence type="ECO:0000313" key="1">
    <source>
        <dbReference type="EMBL" id="GMG22176.1"/>
    </source>
</evidence>
<protein>
    <submittedName>
        <fullName evidence="1">Unnamed protein product</fullName>
    </submittedName>
</protein>